<evidence type="ECO:0000313" key="2">
    <source>
        <dbReference type="EMBL" id="NJC24015.1"/>
    </source>
</evidence>
<sequence length="185" mass="20365">MQVIEEIGGPAALVGQSMGGHTAMLVAAHRPDLVSRLLLLESDAGRGTEAEHQELGAYFSSWPTPFRDQLEARSFLGDGPLQRAWVEDLEMRPDGLHPRFDADVMVETMRAVAVPRWEEWERVACPTTVVYGSNGMFSEEERSAFASKAPVIRRVNLPGAGHDAHLDSPPAWKAELRAFLDLCDG</sequence>
<evidence type="ECO:0000259" key="1">
    <source>
        <dbReference type="Pfam" id="PF12697"/>
    </source>
</evidence>
<dbReference type="AlphaFoldDB" id="A0A846RWP1"/>
<dbReference type="Pfam" id="PF12697">
    <property type="entry name" value="Abhydrolase_6"/>
    <property type="match status" value="1"/>
</dbReference>
<dbReference type="SUPFAM" id="SSF53474">
    <property type="entry name" value="alpha/beta-Hydrolases"/>
    <property type="match status" value="1"/>
</dbReference>
<dbReference type="InterPro" id="IPR050228">
    <property type="entry name" value="Carboxylesterase_BioH"/>
</dbReference>
<evidence type="ECO:0000313" key="3">
    <source>
        <dbReference type="Proteomes" id="UP000547458"/>
    </source>
</evidence>
<feature type="domain" description="AB hydrolase-1" evidence="1">
    <location>
        <begin position="3"/>
        <end position="171"/>
    </location>
</feature>
<dbReference type="InterPro" id="IPR000073">
    <property type="entry name" value="AB_hydrolase_1"/>
</dbReference>
<proteinExistence type="predicted"/>
<gene>
    <name evidence="2" type="ORF">BJ994_003091</name>
</gene>
<dbReference type="PANTHER" id="PTHR43194:SF2">
    <property type="entry name" value="PEROXISOMAL MEMBRANE PROTEIN LPX1"/>
    <property type="match status" value="1"/>
</dbReference>
<organism evidence="2 3">
    <name type="scientific">Arthrobacter pigmenti</name>
    <dbReference type="NCBI Taxonomy" id="271432"/>
    <lineage>
        <taxon>Bacteria</taxon>
        <taxon>Bacillati</taxon>
        <taxon>Actinomycetota</taxon>
        <taxon>Actinomycetes</taxon>
        <taxon>Micrococcales</taxon>
        <taxon>Micrococcaceae</taxon>
        <taxon>Arthrobacter</taxon>
    </lineage>
</organism>
<dbReference type="InterPro" id="IPR029058">
    <property type="entry name" value="AB_hydrolase_fold"/>
</dbReference>
<dbReference type="EMBL" id="JAATJL010000001">
    <property type="protein sequence ID" value="NJC24015.1"/>
    <property type="molecule type" value="Genomic_DNA"/>
</dbReference>
<name>A0A846RWP1_9MICC</name>
<dbReference type="PANTHER" id="PTHR43194">
    <property type="entry name" value="HYDROLASE ALPHA/BETA FOLD FAMILY"/>
    <property type="match status" value="1"/>
</dbReference>
<accession>A0A846RWP1</accession>
<comment type="caution">
    <text evidence="2">The sequence shown here is derived from an EMBL/GenBank/DDBJ whole genome shotgun (WGS) entry which is preliminary data.</text>
</comment>
<keyword evidence="3" id="KW-1185">Reference proteome</keyword>
<dbReference type="GO" id="GO:0003824">
    <property type="term" value="F:catalytic activity"/>
    <property type="evidence" value="ECO:0007669"/>
    <property type="project" value="UniProtKB-ARBA"/>
</dbReference>
<reference evidence="2 3" key="1">
    <citation type="submission" date="2020-03" db="EMBL/GenBank/DDBJ databases">
        <title>Sequencing the genomes of 1000 actinobacteria strains.</title>
        <authorList>
            <person name="Klenk H.-P."/>
        </authorList>
    </citation>
    <scope>NUCLEOTIDE SEQUENCE [LARGE SCALE GENOMIC DNA]</scope>
    <source>
        <strain evidence="2 3">DSM 16403</strain>
    </source>
</reference>
<dbReference type="Gene3D" id="3.40.50.1820">
    <property type="entry name" value="alpha/beta hydrolase"/>
    <property type="match status" value="1"/>
</dbReference>
<protein>
    <submittedName>
        <fullName evidence="2">Pimeloyl-ACP methyl ester carboxylesterase</fullName>
    </submittedName>
</protein>
<dbReference type="Proteomes" id="UP000547458">
    <property type="component" value="Unassembled WGS sequence"/>
</dbReference>